<evidence type="ECO:0000313" key="3">
    <source>
        <dbReference type="Proteomes" id="UP001300496"/>
    </source>
</evidence>
<organism evidence="2 3">
    <name type="scientific">Microbacterium memoriense</name>
    <dbReference type="NCBI Taxonomy" id="2978350"/>
    <lineage>
        <taxon>Bacteria</taxon>
        <taxon>Bacillati</taxon>
        <taxon>Actinomycetota</taxon>
        <taxon>Actinomycetes</taxon>
        <taxon>Micrococcales</taxon>
        <taxon>Microbacteriaceae</taxon>
        <taxon>Microbacterium</taxon>
    </lineage>
</organism>
<comment type="caution">
    <text evidence="2">The sequence shown here is derived from an EMBL/GenBank/DDBJ whole genome shotgun (WGS) entry which is preliminary data.</text>
</comment>
<evidence type="ECO:0000259" key="1">
    <source>
        <dbReference type="Pfam" id="PF19993"/>
    </source>
</evidence>
<accession>A0ABT2PD55</accession>
<name>A0ABT2PD55_9MICO</name>
<sequence>MASKVKVQEIAVFGESGSGKTVLLSSFYGATQEPSFGDENSFRVLADDTSQGHSLRQNYLRMSEKGEAPRQTVFQAKPYSFIVKPKENDAPNAAKATKLGLVWHDYPGEWFTQEPGTDEEASRRIETFRNLLKSDVALLLVDGQKLIDFAGEEEKYLKSLFWGIREGLEKLKEDILVDGTPLARFPRIWLVALSKADLHPALDVHGFENLIIQNAAGDLAALHETVKGFVQVPEALSMGEDFILLSSARFEPGRIEVTKRVGLDLVLPVAILLPLERVAQWADRFNVPIKMLGGLVNRADDIAKVLTVTVAPAVARLVAKIPYVGTILAPGTIPAITLAVKLGTDKLEELHAQSLAHKDYLTATVTKFRLDLDRGVQERVLAKSQW</sequence>
<dbReference type="SUPFAM" id="SSF52540">
    <property type="entry name" value="P-loop containing nucleoside triphosphate hydrolases"/>
    <property type="match status" value="1"/>
</dbReference>
<reference evidence="2 3" key="1">
    <citation type="journal article" date="2024" name="Int. J. Syst. Evol. Microbiol.">
        <title>Microbacterium memoriense sp. nov., a member of the Actinomycetota from marine beach sediment of the north coast of Portugal.</title>
        <authorList>
            <person name="Santos J.D.N.D."/>
            <person name="Klimek D."/>
            <person name="Calusinska M."/>
            <person name="Lobo-da-Cunha A."/>
            <person name="Catita J."/>
            <person name="Goncalves H."/>
            <person name="Gonzalez I."/>
            <person name="Lage O.M."/>
        </authorList>
    </citation>
    <scope>NUCLEOTIDE SEQUENCE [LARGE SCALE GENOMIC DNA]</scope>
    <source>
        <strain evidence="2 3">PMIC_1C1B</strain>
    </source>
</reference>
<dbReference type="Gene3D" id="3.40.50.300">
    <property type="entry name" value="P-loop containing nucleotide triphosphate hydrolases"/>
    <property type="match status" value="1"/>
</dbReference>
<proteinExistence type="predicted"/>
<keyword evidence="3" id="KW-1185">Reference proteome</keyword>
<dbReference type="RefSeq" id="WP_261606884.1">
    <property type="nucleotide sequence ID" value="NZ_JAODOR010000009.1"/>
</dbReference>
<gene>
    <name evidence="2" type="ORF">N4R40_08220</name>
</gene>
<dbReference type="EMBL" id="JAODOR010000009">
    <property type="protein sequence ID" value="MCT9002349.1"/>
    <property type="molecule type" value="Genomic_DNA"/>
</dbReference>
<dbReference type="Pfam" id="PF19993">
    <property type="entry name" value="DO-GTPase2"/>
    <property type="match status" value="1"/>
</dbReference>
<feature type="domain" description="Double-GTPase 2" evidence="1">
    <location>
        <begin position="10"/>
        <end position="158"/>
    </location>
</feature>
<dbReference type="InterPro" id="IPR045528">
    <property type="entry name" value="DO-GTPase2"/>
</dbReference>
<evidence type="ECO:0000313" key="2">
    <source>
        <dbReference type="EMBL" id="MCT9002349.1"/>
    </source>
</evidence>
<dbReference type="InterPro" id="IPR027417">
    <property type="entry name" value="P-loop_NTPase"/>
</dbReference>
<dbReference type="Proteomes" id="UP001300496">
    <property type="component" value="Unassembled WGS sequence"/>
</dbReference>
<protein>
    <submittedName>
        <fullName evidence="2">ATP/GTP-binding protein</fullName>
    </submittedName>
</protein>